<evidence type="ECO:0000313" key="14">
    <source>
        <dbReference type="Proteomes" id="UP000309848"/>
    </source>
</evidence>
<dbReference type="RefSeq" id="WP_135986226.1">
    <property type="nucleotide sequence ID" value="NZ_JAASQM010000005.1"/>
</dbReference>
<evidence type="ECO:0000259" key="12">
    <source>
        <dbReference type="Pfam" id="PF07715"/>
    </source>
</evidence>
<feature type="region of interest" description="Disordered" evidence="10">
    <location>
        <begin position="20"/>
        <end position="46"/>
    </location>
</feature>
<keyword evidence="3 8" id="KW-1134">Transmembrane beta strand</keyword>
<dbReference type="AlphaFoldDB" id="A0A4S1WII2"/>
<keyword evidence="13" id="KW-0675">Receptor</keyword>
<dbReference type="PANTHER" id="PTHR47234:SF2">
    <property type="entry name" value="TONB-DEPENDENT RECEPTOR"/>
    <property type="match status" value="1"/>
</dbReference>
<evidence type="ECO:0000256" key="2">
    <source>
        <dbReference type="ARBA" id="ARBA00022448"/>
    </source>
</evidence>
<keyword evidence="7 8" id="KW-0998">Cell outer membrane</keyword>
<evidence type="ECO:0000256" key="3">
    <source>
        <dbReference type="ARBA" id="ARBA00022452"/>
    </source>
</evidence>
<dbReference type="Proteomes" id="UP000309848">
    <property type="component" value="Unassembled WGS sequence"/>
</dbReference>
<comment type="subcellular location">
    <subcellularLocation>
        <location evidence="1 8">Cell outer membrane</location>
        <topology evidence="1 8">Multi-pass membrane protein</topology>
    </subcellularLocation>
</comment>
<feature type="domain" description="TonB-dependent receptor-like beta-barrel" evidence="11">
    <location>
        <begin position="541"/>
        <end position="1059"/>
    </location>
</feature>
<keyword evidence="5 9" id="KW-0798">TonB box</keyword>
<keyword evidence="4 8" id="KW-0812">Transmembrane</keyword>
<dbReference type="Gene3D" id="2.40.170.20">
    <property type="entry name" value="TonB-dependent receptor, beta-barrel domain"/>
    <property type="match status" value="1"/>
</dbReference>
<dbReference type="InterPro" id="IPR039426">
    <property type="entry name" value="TonB-dep_rcpt-like"/>
</dbReference>
<dbReference type="EMBL" id="SRXU01000006">
    <property type="protein sequence ID" value="TGX40716.1"/>
    <property type="molecule type" value="Genomic_DNA"/>
</dbReference>
<reference evidence="13 14" key="1">
    <citation type="submission" date="2019-04" db="EMBL/GenBank/DDBJ databases">
        <title>Sphingomonas psychrotolerans sp. nov., isolated from soil in the Tianshan Mountains, Xinjiang, China.</title>
        <authorList>
            <person name="Luo Y."/>
            <person name="Sheng H."/>
        </authorList>
    </citation>
    <scope>NUCLEOTIDE SEQUENCE [LARGE SCALE GENOMIC DNA]</scope>
    <source>
        <strain evidence="13 14">KIS18-15</strain>
    </source>
</reference>
<evidence type="ECO:0000256" key="7">
    <source>
        <dbReference type="ARBA" id="ARBA00023237"/>
    </source>
</evidence>
<keyword evidence="2 8" id="KW-0813">Transport</keyword>
<dbReference type="Gene3D" id="2.170.130.10">
    <property type="entry name" value="TonB-dependent receptor, plug domain"/>
    <property type="match status" value="1"/>
</dbReference>
<dbReference type="PANTHER" id="PTHR47234">
    <property type="match status" value="1"/>
</dbReference>
<evidence type="ECO:0000313" key="13">
    <source>
        <dbReference type="EMBL" id="TGX40716.1"/>
    </source>
</evidence>
<accession>A0A4S1WII2</accession>
<evidence type="ECO:0000259" key="11">
    <source>
        <dbReference type="Pfam" id="PF00593"/>
    </source>
</evidence>
<evidence type="ECO:0000256" key="8">
    <source>
        <dbReference type="PROSITE-ProRule" id="PRU01360"/>
    </source>
</evidence>
<gene>
    <name evidence="13" type="ORF">E5A74_14585</name>
</gene>
<comment type="caution">
    <text evidence="13">The sequence shown here is derived from an EMBL/GenBank/DDBJ whole genome shotgun (WGS) entry which is preliminary data.</text>
</comment>
<dbReference type="SUPFAM" id="SSF56935">
    <property type="entry name" value="Porins"/>
    <property type="match status" value="1"/>
</dbReference>
<protein>
    <submittedName>
        <fullName evidence="13">TonB-dependent receptor</fullName>
    </submittedName>
</protein>
<proteinExistence type="inferred from homology"/>
<evidence type="ECO:0000256" key="9">
    <source>
        <dbReference type="RuleBase" id="RU003357"/>
    </source>
</evidence>
<name>A0A4S1WII2_9SPHN</name>
<dbReference type="GO" id="GO:0009279">
    <property type="term" value="C:cell outer membrane"/>
    <property type="evidence" value="ECO:0007669"/>
    <property type="project" value="UniProtKB-SubCell"/>
</dbReference>
<evidence type="ECO:0000256" key="10">
    <source>
        <dbReference type="SAM" id="MobiDB-lite"/>
    </source>
</evidence>
<dbReference type="Pfam" id="PF07715">
    <property type="entry name" value="Plug"/>
    <property type="match status" value="1"/>
</dbReference>
<comment type="similarity">
    <text evidence="8 9">Belongs to the TonB-dependent receptor family.</text>
</comment>
<dbReference type="InterPro" id="IPR000531">
    <property type="entry name" value="Beta-barrel_TonB"/>
</dbReference>
<sequence length="1099" mass="116380">MSGPFRKNAPSNAGCTISRCRARGSFGSPGHGSPGRHQPPTEQKADATAVAASSGCVGRAIGDAGIEGRDMSKRTGASAKMLRRSTALSALVPLSALLITAPAMAQEATAPIETQAVPAAPAEVADAAPSEDVVVTGSLIRRTNTETPSPVTILSAQSLEERGLNTVAEALQRVSAGNAGTMTQGWNAGGNFAAGANAVALRGLTVQATLSVFDGLRMAPYPLADDGQRNFVDLNTIPNGIIERIEVLRDGASSTYGADAVAGVINVITKKQIKGLHLNGSAGISQRGDAGERRLEATWGYGDLGEQGFNFYVSGEYLKQDPLYAADRGYPFNTGDWSKFCNADGACIHNGNPNGVSPDGFANVLKIIPGIALARPVNTAGASIGDGRFQFLNSALGCGRWDTVQLTPAQLDPNQGGSATAPVNGRACEVNLIGAYGMLLPDVERFGASTRFTMQLGEDHQLYVQGNYYQTDTNTSGAPRSFQERPTDPRSGALVYNVIAPVYVCPTGVGTLNGVGTGCTAQNGVLNPYNPFAASGRTAQLYFGADQPTHDDTSARALRGVIGLSGAFEGGWNYTADFTVSSIKLDYDQRGYPIPQRLMDVVARGTFNFANPDATPQAIWDYITPANHTTSTSDLWQATATVSKSLFDLPGGSLQTAVGAAYRHESIDAPSANPQNDAHPYDRYYNINAVGTSGSRNVFSAFGEIDAPIVKQFELNLSGRYDSYSTGQSNFSPKVGAKFTPVRELALRGTWSKGFRIPSFNEAFGLPTTGFVSQGGGNFCTTYASFCAAHSNNAYASTAFSVGLTNLGNRDLRPERSQSITMGAIFEPIRNLSFTVDLWRIKVRDQIVGVVDIGPAVRQYYSNNGVVTIPGITVTPGTPDQANPNALPHIGTVQAPYLNANRQVVQGVDLGMNARLNLADGVRLISAFEASYLDQNHLTLVDPLSGEAQDPQKYEGTLSPCNTTSCSGSPRWRASWQNTLDLGDTTVSATVYYTSGYDVAQVDFGATPGDCQSALDVGAAAYDDGSPVQCRSKAIWNLDLTANHRVSENFSVYANVLNLLDTQPPFDPNAAYGGFGYNPAWAGPNIMGRYFRLGVKLDF</sequence>
<feature type="domain" description="TonB-dependent receptor plug" evidence="12">
    <location>
        <begin position="145"/>
        <end position="264"/>
    </location>
</feature>
<evidence type="ECO:0000256" key="6">
    <source>
        <dbReference type="ARBA" id="ARBA00023136"/>
    </source>
</evidence>
<keyword evidence="6 8" id="KW-0472">Membrane</keyword>
<keyword evidence="14" id="KW-1185">Reference proteome</keyword>
<evidence type="ECO:0000256" key="1">
    <source>
        <dbReference type="ARBA" id="ARBA00004571"/>
    </source>
</evidence>
<organism evidence="13 14">
    <name type="scientific">Sphingomonas naasensis</name>
    <dbReference type="NCBI Taxonomy" id="1344951"/>
    <lineage>
        <taxon>Bacteria</taxon>
        <taxon>Pseudomonadati</taxon>
        <taxon>Pseudomonadota</taxon>
        <taxon>Alphaproteobacteria</taxon>
        <taxon>Sphingomonadales</taxon>
        <taxon>Sphingomonadaceae</taxon>
        <taxon>Sphingomonas</taxon>
    </lineage>
</organism>
<dbReference type="InterPro" id="IPR012910">
    <property type="entry name" value="Plug_dom"/>
</dbReference>
<dbReference type="OrthoDB" id="7051241at2"/>
<evidence type="ECO:0000256" key="4">
    <source>
        <dbReference type="ARBA" id="ARBA00022692"/>
    </source>
</evidence>
<dbReference type="PROSITE" id="PS52016">
    <property type="entry name" value="TONB_DEPENDENT_REC_3"/>
    <property type="match status" value="1"/>
</dbReference>
<evidence type="ECO:0000256" key="5">
    <source>
        <dbReference type="ARBA" id="ARBA00023077"/>
    </source>
</evidence>
<dbReference type="Pfam" id="PF00593">
    <property type="entry name" value="TonB_dep_Rec_b-barrel"/>
    <property type="match status" value="1"/>
</dbReference>
<dbReference type="InterPro" id="IPR036942">
    <property type="entry name" value="Beta-barrel_TonB_sf"/>
</dbReference>
<dbReference type="InterPro" id="IPR037066">
    <property type="entry name" value="Plug_dom_sf"/>
</dbReference>